<protein>
    <submittedName>
        <fullName evidence="1">Uncharacterized protein</fullName>
    </submittedName>
</protein>
<proteinExistence type="predicted"/>
<accession>A0AAU0F4D7</accession>
<dbReference type="AlphaFoldDB" id="A0AAU0F4D7"/>
<dbReference type="EMBL" id="CP136426">
    <property type="protein sequence ID" value="WOC52725.1"/>
    <property type="molecule type" value="Genomic_DNA"/>
</dbReference>
<gene>
    <name evidence="1" type="ORF">BPO_2078</name>
</gene>
<reference evidence="1" key="1">
    <citation type="submission" date="2023-10" db="EMBL/GenBank/DDBJ databases">
        <title>Characterization and whole genome sequencing of a novel strain of Bergeyella porcorum QD2021 isolated from pig.</title>
        <authorList>
            <person name="Liu G."/>
            <person name="Chen C."/>
            <person name="Han X."/>
        </authorList>
    </citation>
    <scope>NUCLEOTIDE SEQUENCE</scope>
    <source>
        <strain evidence="1">QD2021</strain>
    </source>
</reference>
<organism evidence="1 2">
    <name type="scientific">Bergeyella porcorum</name>
    <dbReference type="NCBI Taxonomy" id="1735111"/>
    <lineage>
        <taxon>Bacteria</taxon>
        <taxon>Pseudomonadati</taxon>
        <taxon>Bacteroidota</taxon>
        <taxon>Flavobacteriia</taxon>
        <taxon>Flavobacteriales</taxon>
        <taxon>Weeksellaceae</taxon>
        <taxon>Bergeyella</taxon>
    </lineage>
</organism>
<evidence type="ECO:0000313" key="2">
    <source>
        <dbReference type="Proteomes" id="UP001432059"/>
    </source>
</evidence>
<keyword evidence="2" id="KW-1185">Reference proteome</keyword>
<evidence type="ECO:0000313" key="1">
    <source>
        <dbReference type="EMBL" id="WOC52725.1"/>
    </source>
</evidence>
<name>A0AAU0F4D7_9FLAO</name>
<sequence length="55" mass="6591">MSAEYLVFLKKEERLLNLYNSIFSFILATDRKHKDYDTDFNRNSSRSCRFSDASF</sequence>
<dbReference type="KEGG" id="bpor:BPO_2078"/>
<dbReference type="Proteomes" id="UP001432059">
    <property type="component" value="Chromosome"/>
</dbReference>